<organism evidence="4 5">
    <name type="scientific">Kingdonia uniflora</name>
    <dbReference type="NCBI Taxonomy" id="39325"/>
    <lineage>
        <taxon>Eukaryota</taxon>
        <taxon>Viridiplantae</taxon>
        <taxon>Streptophyta</taxon>
        <taxon>Embryophyta</taxon>
        <taxon>Tracheophyta</taxon>
        <taxon>Spermatophyta</taxon>
        <taxon>Magnoliopsida</taxon>
        <taxon>Ranunculales</taxon>
        <taxon>Circaeasteraceae</taxon>
        <taxon>Kingdonia</taxon>
    </lineage>
</organism>
<dbReference type="PROSITE" id="PS51391">
    <property type="entry name" value="CID"/>
    <property type="match status" value="1"/>
</dbReference>
<dbReference type="CDD" id="cd16981">
    <property type="entry name" value="CID_RPRD_like"/>
    <property type="match status" value="1"/>
</dbReference>
<feature type="compositionally biased region" description="Polar residues" evidence="2">
    <location>
        <begin position="325"/>
        <end position="336"/>
    </location>
</feature>
<dbReference type="GO" id="GO:0031124">
    <property type="term" value="P:mRNA 3'-end processing"/>
    <property type="evidence" value="ECO:0007669"/>
    <property type="project" value="TreeGrafter"/>
</dbReference>
<dbReference type="OrthoDB" id="10069473at2759"/>
<dbReference type="SUPFAM" id="SSF48464">
    <property type="entry name" value="ENTH/VHS domain"/>
    <property type="match status" value="1"/>
</dbReference>
<reference evidence="4 5" key="1">
    <citation type="journal article" date="2020" name="IScience">
        <title>Genome Sequencing of the Endangered Kingdonia uniflora (Circaeasteraceae, Ranunculales) Reveals Potential Mechanisms of Evolutionary Specialization.</title>
        <authorList>
            <person name="Sun Y."/>
            <person name="Deng T."/>
            <person name="Zhang A."/>
            <person name="Moore M.J."/>
            <person name="Landis J.B."/>
            <person name="Lin N."/>
            <person name="Zhang H."/>
            <person name="Zhang X."/>
            <person name="Huang J."/>
            <person name="Zhang X."/>
            <person name="Sun H."/>
            <person name="Wang H."/>
        </authorList>
    </citation>
    <scope>NUCLEOTIDE SEQUENCE [LARGE SCALE GENOMIC DNA]</scope>
    <source>
        <strain evidence="4">TB1705</strain>
        <tissue evidence="4">Leaf</tissue>
    </source>
</reference>
<name>A0A7J7L5X8_9MAGN</name>
<dbReference type="Pfam" id="PF04818">
    <property type="entry name" value="CID"/>
    <property type="match status" value="1"/>
</dbReference>
<dbReference type="PANTHER" id="PTHR12460:SF23">
    <property type="entry name" value="ACTIN CYTOSKELETON-REGULATORY COMPLEX PROTEIN PAN1"/>
    <property type="match status" value="1"/>
</dbReference>
<dbReference type="Gene3D" id="1.25.40.90">
    <property type="match status" value="1"/>
</dbReference>
<dbReference type="FunFam" id="1.25.40.90:FF:000018">
    <property type="entry name" value="ENTH/VHS family protein isoform 1"/>
    <property type="match status" value="1"/>
</dbReference>
<comment type="caution">
    <text evidence="4">The sequence shown here is derived from an EMBL/GenBank/DDBJ whole genome shotgun (WGS) entry which is preliminary data.</text>
</comment>
<dbReference type="PANTHER" id="PTHR12460">
    <property type="entry name" value="CYCLIN-DEPENDENT KINASE INHIBITOR-RELATED PROTEIN"/>
    <property type="match status" value="1"/>
</dbReference>
<evidence type="ECO:0000256" key="1">
    <source>
        <dbReference type="ARBA" id="ARBA00022664"/>
    </source>
</evidence>
<evidence type="ECO:0000256" key="2">
    <source>
        <dbReference type="SAM" id="MobiDB-lite"/>
    </source>
</evidence>
<dbReference type="Proteomes" id="UP000541444">
    <property type="component" value="Unassembled WGS sequence"/>
</dbReference>
<feature type="domain" description="CID" evidence="3">
    <location>
        <begin position="2"/>
        <end position="134"/>
    </location>
</feature>
<feature type="compositionally biased region" description="Basic and acidic residues" evidence="2">
    <location>
        <begin position="414"/>
        <end position="424"/>
    </location>
</feature>
<evidence type="ECO:0000313" key="5">
    <source>
        <dbReference type="Proteomes" id="UP000541444"/>
    </source>
</evidence>
<feature type="region of interest" description="Disordered" evidence="2">
    <location>
        <begin position="414"/>
        <end position="540"/>
    </location>
</feature>
<feature type="region of interest" description="Disordered" evidence="2">
    <location>
        <begin position="325"/>
        <end position="370"/>
    </location>
</feature>
<accession>A0A7J7L5X8</accession>
<dbReference type="EMBL" id="JACGCM010002618">
    <property type="protein sequence ID" value="KAF6137959.1"/>
    <property type="molecule type" value="Genomic_DNA"/>
</dbReference>
<dbReference type="GO" id="GO:0000993">
    <property type="term" value="F:RNA polymerase II complex binding"/>
    <property type="evidence" value="ECO:0007669"/>
    <property type="project" value="TreeGrafter"/>
</dbReference>
<feature type="compositionally biased region" description="Pro residues" evidence="2">
    <location>
        <begin position="438"/>
        <end position="469"/>
    </location>
</feature>
<sequence length="540" mass="59256">MSGTFNGHILVDKLAKLNNSQQSIETLSHWCIFHMNKAKQVVETWDRQYHCSPREQRLAFLYLANDILQNSRRKGSEFVAEFWKVLPDALNDVIENGDDFGRKTARRLVDIWDERKVFGSRGKVLKEELVGKNIENTGGNVKSSEFKLKQQSVGTALGKIISSYEVVYGDPIDEEALKSKFRAAIDFIDKLGKEIGGEYTSGQLSGSEFVELQGQHGILRDCIEQLSVTESSRATLVSHLREALQEQFVNSVHSHAPDLVLKLWIPPPIEKESFGVSFPSELESKLEQVRVQLQAAQSHSEQVGSISQQLNSGSRHLIAEQRLNEPNNFHDSSSGFPGTPVSVGDKEQSPGTVYTQRGSPLPNSSSYTEEDPRKSAVAAVAAKLAASSSSAEMLTFVLSSLASEGVIGNKVDEHPQEKRQKHDNSNSSFSPQSQNLQPPLPPFPHPESAPAPLPTSSPPPLPPLPPQPSPQFMQTAGSMTSVPYSYGSGPPRPPLMPSYSVTGPPLQYSPPPNPYQNFQGPEGSFYSQPPLPATPQASRQ</sequence>
<dbReference type="SMART" id="SM00582">
    <property type="entry name" value="RPR"/>
    <property type="match status" value="1"/>
</dbReference>
<keyword evidence="1" id="KW-0507">mRNA processing</keyword>
<dbReference type="GO" id="GO:0005634">
    <property type="term" value="C:nucleus"/>
    <property type="evidence" value="ECO:0007669"/>
    <property type="project" value="UniProtKB-ARBA"/>
</dbReference>
<dbReference type="InterPro" id="IPR008942">
    <property type="entry name" value="ENTH_VHS"/>
</dbReference>
<feature type="compositionally biased region" description="Polar residues" evidence="2">
    <location>
        <begin position="349"/>
        <end position="367"/>
    </location>
</feature>
<gene>
    <name evidence="4" type="ORF">GIB67_041832</name>
</gene>
<evidence type="ECO:0000259" key="3">
    <source>
        <dbReference type="PROSITE" id="PS51391"/>
    </source>
</evidence>
<proteinExistence type="predicted"/>
<dbReference type="InterPro" id="IPR006569">
    <property type="entry name" value="CID_dom"/>
</dbReference>
<protein>
    <recommendedName>
        <fullName evidence="3">CID domain-containing protein</fullName>
    </recommendedName>
</protein>
<feature type="compositionally biased region" description="Low complexity" evidence="2">
    <location>
        <begin position="425"/>
        <end position="437"/>
    </location>
</feature>
<evidence type="ECO:0000313" key="4">
    <source>
        <dbReference type="EMBL" id="KAF6137959.1"/>
    </source>
</evidence>
<feature type="compositionally biased region" description="Polar residues" evidence="2">
    <location>
        <begin position="472"/>
        <end position="482"/>
    </location>
</feature>
<dbReference type="AlphaFoldDB" id="A0A7J7L5X8"/>
<keyword evidence="5" id="KW-1185">Reference proteome</keyword>